<evidence type="ECO:0000256" key="1">
    <source>
        <dbReference type="ARBA" id="ARBA00022679"/>
    </source>
</evidence>
<dbReference type="EMBL" id="FOFO01000012">
    <property type="protein sequence ID" value="SEP96424.1"/>
    <property type="molecule type" value="Genomic_DNA"/>
</dbReference>
<dbReference type="PANTHER" id="PTHR42774">
    <property type="entry name" value="PHOSPHOTRANSFERASE SYSTEM TRANSPORT PROTEIN"/>
    <property type="match status" value="1"/>
</dbReference>
<dbReference type="InterPro" id="IPR052562">
    <property type="entry name" value="Ketohexokinase-related"/>
</dbReference>
<dbReference type="GO" id="GO:0016301">
    <property type="term" value="F:kinase activity"/>
    <property type="evidence" value="ECO:0007669"/>
    <property type="project" value="UniProtKB-KW"/>
</dbReference>
<name>A0A1H9C5Q3_9GAMM</name>
<dbReference type="Pfam" id="PF00294">
    <property type="entry name" value="PfkB"/>
    <property type="match status" value="1"/>
</dbReference>
<protein>
    <submittedName>
        <fullName evidence="4">Ketohexokinase</fullName>
    </submittedName>
</protein>
<accession>A0A1H9C5Q3</accession>
<proteinExistence type="predicted"/>
<keyword evidence="1" id="KW-0808">Transferase</keyword>
<dbReference type="Proteomes" id="UP000199496">
    <property type="component" value="Unassembled WGS sequence"/>
</dbReference>
<dbReference type="STRING" id="867345.SAMN05421693_11258"/>
<dbReference type="PROSITE" id="PS00584">
    <property type="entry name" value="PFKB_KINASES_2"/>
    <property type="match status" value="1"/>
</dbReference>
<sequence>MAHILGIGVATLDIINIVDHYPAEDEEIRAREQWVCPGGNTANSLYVLKQLGHQCDLATVIADDSDGEQLMTLLAKRGIHVDTCRRRSGRTPCSYITLNGATGSRTIIHYRNLPELDAPHVATLNLEKYQWVHVQARDTHTTSRMLQALRSQQKSHQPISLEVEKDRDGVDLLFGQPDVIIFSRPFVQGRGFDDPEPFLRGIHKRVPGAILVCTWGEEGSWAWASREGLFHAPAWHPPRVVDTLGAGDVYNAGLIHALAMGSTVPEALSMATQLAGYKVGRQGLDGLDTALEVPDEAD</sequence>
<dbReference type="RefSeq" id="WP_090206119.1">
    <property type="nucleotide sequence ID" value="NZ_FOFO01000012.1"/>
</dbReference>
<keyword evidence="5" id="KW-1185">Reference proteome</keyword>
<dbReference type="InterPro" id="IPR002173">
    <property type="entry name" value="Carboh/pur_kinase_PfkB_CS"/>
</dbReference>
<keyword evidence="2 4" id="KW-0418">Kinase</keyword>
<evidence type="ECO:0000313" key="4">
    <source>
        <dbReference type="EMBL" id="SEP96424.1"/>
    </source>
</evidence>
<dbReference type="InterPro" id="IPR029056">
    <property type="entry name" value="Ribokinase-like"/>
</dbReference>
<dbReference type="PANTHER" id="PTHR42774:SF3">
    <property type="entry name" value="KETOHEXOKINASE"/>
    <property type="match status" value="1"/>
</dbReference>
<gene>
    <name evidence="4" type="ORF">SAMN05421693_11258</name>
</gene>
<feature type="domain" description="Carbohydrate kinase PfkB" evidence="3">
    <location>
        <begin position="4"/>
        <end position="284"/>
    </location>
</feature>
<dbReference type="InterPro" id="IPR011611">
    <property type="entry name" value="PfkB_dom"/>
</dbReference>
<evidence type="ECO:0000259" key="3">
    <source>
        <dbReference type="Pfam" id="PF00294"/>
    </source>
</evidence>
<reference evidence="4 5" key="1">
    <citation type="submission" date="2016-10" db="EMBL/GenBank/DDBJ databases">
        <authorList>
            <person name="de Groot N.N."/>
        </authorList>
    </citation>
    <scope>NUCLEOTIDE SEQUENCE [LARGE SCALE GENOMIC DNA]</scope>
    <source>
        <strain evidence="4 5">B7-7</strain>
    </source>
</reference>
<evidence type="ECO:0000256" key="2">
    <source>
        <dbReference type="ARBA" id="ARBA00022777"/>
    </source>
</evidence>
<organism evidence="4 5">
    <name type="scientific">Ectothiorhodospira magna</name>
    <dbReference type="NCBI Taxonomy" id="867345"/>
    <lineage>
        <taxon>Bacteria</taxon>
        <taxon>Pseudomonadati</taxon>
        <taxon>Pseudomonadota</taxon>
        <taxon>Gammaproteobacteria</taxon>
        <taxon>Chromatiales</taxon>
        <taxon>Ectothiorhodospiraceae</taxon>
        <taxon>Ectothiorhodospira</taxon>
    </lineage>
</organism>
<dbReference type="SUPFAM" id="SSF53613">
    <property type="entry name" value="Ribokinase-like"/>
    <property type="match status" value="1"/>
</dbReference>
<dbReference type="Gene3D" id="3.40.1190.20">
    <property type="match status" value="1"/>
</dbReference>
<evidence type="ECO:0000313" key="5">
    <source>
        <dbReference type="Proteomes" id="UP000199496"/>
    </source>
</evidence>
<dbReference type="OrthoDB" id="9813569at2"/>
<dbReference type="AlphaFoldDB" id="A0A1H9C5Q3"/>